<feature type="compositionally biased region" description="Low complexity" evidence="1">
    <location>
        <begin position="28"/>
        <end position="48"/>
    </location>
</feature>
<dbReference type="Proteomes" id="UP000038009">
    <property type="component" value="Unassembled WGS sequence"/>
</dbReference>
<dbReference type="PANTHER" id="PTHR34157:SF2">
    <property type="entry name" value="TUZIN"/>
    <property type="match status" value="1"/>
</dbReference>
<dbReference type="OrthoDB" id="269715at2759"/>
<name>A0A0N1PAN2_LEPSE</name>
<sequence>MLRSGTRVVLSAAVGKTAAAAAVAASSAPSSDASSSSSNALKTGNSSSRIGVSKPGQTSTWAYGAVRPQLIAKEPWDSLRGLLIGVRPTRPANVFDDRPVALGRIVDQISDTSYKVKFFKAGSKNAADSMKKVDDVPPLTLDIGTRVTIGFEDNPANPEAVVNSGMYMKGTIAKVNGNATYTLLMDNDEVELSVAPIRIVAREPAKKVFHNAKFLEMVAWLRSSVHDPRDVEAIAFILFSRGWRVERLYLLEKVDLAQMRFISPIEREGIIEKAQWERDHHNVIRMLHRERVKDRDWRYALGKYKGTISCISGILVVTYVFTSNLRAYRRQQRGHQLRTAIKTLSKSVSNVAKGMAISAMADKSFVVERREEEALVASVLSQMVPSHPRIVVFTGSSGSGKSVLCRNAVRRLNAPTVHVDIRGTEDTLRSVVKALGVNNVEVCGDLLDFVGEAMRGATLRGSDRIPFLVMKLREGSSLEKVYRESVSLVSDYQACHIILEVPLKSLTASNVALPRLDFYYVPPFSREQAFAYTEHMLNALDMVYFVETVGTNSNDLDELYAALRQRGVDPVAYTSLKLMKAMRRLRAALEPLSVPVRNAIKQLASMPFADGVHDETVGDLTVLAHPSLHEFVVYDPVQDTWRFTQQVFHTAARCIII</sequence>
<dbReference type="SUPFAM" id="SSF52540">
    <property type="entry name" value="P-loop containing nucleoside triphosphate hydrolases"/>
    <property type="match status" value="1"/>
</dbReference>
<evidence type="ECO:0000259" key="2">
    <source>
        <dbReference type="Pfam" id="PF13401"/>
    </source>
</evidence>
<dbReference type="GO" id="GO:0016887">
    <property type="term" value="F:ATP hydrolysis activity"/>
    <property type="evidence" value="ECO:0007669"/>
    <property type="project" value="InterPro"/>
</dbReference>
<dbReference type="Gene3D" id="3.40.50.300">
    <property type="entry name" value="P-loop containing nucleotide triphosphate hydrolases"/>
    <property type="match status" value="1"/>
</dbReference>
<comment type="caution">
    <text evidence="3">The sequence shown here is derived from an EMBL/GenBank/DDBJ whole genome shotgun (WGS) entry which is preliminary data.</text>
</comment>
<dbReference type="AlphaFoldDB" id="A0A0N1PAN2"/>
<dbReference type="InterPro" id="IPR049945">
    <property type="entry name" value="AAA_22"/>
</dbReference>
<organism evidence="3 4">
    <name type="scientific">Leptomonas seymouri</name>
    <dbReference type="NCBI Taxonomy" id="5684"/>
    <lineage>
        <taxon>Eukaryota</taxon>
        <taxon>Discoba</taxon>
        <taxon>Euglenozoa</taxon>
        <taxon>Kinetoplastea</taxon>
        <taxon>Metakinetoplastina</taxon>
        <taxon>Trypanosomatida</taxon>
        <taxon>Trypanosomatidae</taxon>
        <taxon>Leishmaniinae</taxon>
        <taxon>Leptomonas</taxon>
    </lineage>
</organism>
<dbReference type="EMBL" id="LJSK01000178">
    <property type="protein sequence ID" value="KPI85583.1"/>
    <property type="molecule type" value="Genomic_DNA"/>
</dbReference>
<protein>
    <submittedName>
        <fullName evidence="3">Tuzin-like protein</fullName>
    </submittedName>
</protein>
<accession>A0A0N1PAN2</accession>
<proteinExistence type="predicted"/>
<dbReference type="VEuPathDB" id="TriTrypDB:Lsey_0178_0100"/>
<evidence type="ECO:0000256" key="1">
    <source>
        <dbReference type="SAM" id="MobiDB-lite"/>
    </source>
</evidence>
<feature type="region of interest" description="Disordered" evidence="1">
    <location>
        <begin position="28"/>
        <end position="58"/>
    </location>
</feature>
<evidence type="ECO:0000313" key="3">
    <source>
        <dbReference type="EMBL" id="KPI85583.1"/>
    </source>
</evidence>
<evidence type="ECO:0000313" key="4">
    <source>
        <dbReference type="Proteomes" id="UP000038009"/>
    </source>
</evidence>
<reference evidence="3 4" key="1">
    <citation type="journal article" date="2015" name="PLoS Pathog.">
        <title>Leptomonas seymouri: Adaptations to the Dixenous Life Cycle Analyzed by Genome Sequencing, Transcriptome Profiling and Co-infection with Leishmania donovani.</title>
        <authorList>
            <person name="Kraeva N."/>
            <person name="Butenko A."/>
            <person name="Hlavacova J."/>
            <person name="Kostygov A."/>
            <person name="Myskova J."/>
            <person name="Grybchuk D."/>
            <person name="Lestinova T."/>
            <person name="Votypka J."/>
            <person name="Volf P."/>
            <person name="Opperdoes F."/>
            <person name="Flegontov P."/>
            <person name="Lukes J."/>
            <person name="Yurchenko V."/>
        </authorList>
    </citation>
    <scope>NUCLEOTIDE SEQUENCE [LARGE SCALE GENOMIC DNA]</scope>
    <source>
        <strain evidence="3 4">ATCC 30220</strain>
    </source>
</reference>
<keyword evidence="4" id="KW-1185">Reference proteome</keyword>
<dbReference type="InterPro" id="IPR027417">
    <property type="entry name" value="P-loop_NTPase"/>
</dbReference>
<dbReference type="OMA" id="TSTWAYG"/>
<feature type="domain" description="ORC1/DEAH AAA+ ATPase" evidence="2">
    <location>
        <begin position="387"/>
        <end position="438"/>
    </location>
</feature>
<dbReference type="PANTHER" id="PTHR34157">
    <property type="entry name" value="TUZIN"/>
    <property type="match status" value="1"/>
</dbReference>
<dbReference type="Pfam" id="PF13401">
    <property type="entry name" value="AAA_22"/>
    <property type="match status" value="1"/>
</dbReference>
<gene>
    <name evidence="3" type="ORF">ABL78_5358</name>
</gene>